<dbReference type="PANTHER" id="PTHR35218">
    <property type="entry name" value="RNASE H DOMAIN-CONTAINING PROTEIN"/>
    <property type="match status" value="1"/>
</dbReference>
<dbReference type="InterPro" id="IPR036691">
    <property type="entry name" value="Endo/exonu/phosph_ase_sf"/>
</dbReference>
<dbReference type="OrthoDB" id="1001695at2759"/>
<dbReference type="PANTHER" id="PTHR35218:SF9">
    <property type="entry name" value="ENDONUCLEASE_EXONUCLEASE_PHOSPHATASE DOMAIN-CONTAINING PROTEIN"/>
    <property type="match status" value="1"/>
</dbReference>
<reference evidence="1" key="1">
    <citation type="submission" date="2023-05" db="EMBL/GenBank/DDBJ databases">
        <title>Genome and transcriptome analyses reveal genes involved in the formation of fine ridges on petal epidermal cells in Hibiscus trionum.</title>
        <authorList>
            <person name="Koshimizu S."/>
            <person name="Masuda S."/>
            <person name="Ishii T."/>
            <person name="Shirasu K."/>
            <person name="Hoshino A."/>
            <person name="Arita M."/>
        </authorList>
    </citation>
    <scope>NUCLEOTIDE SEQUENCE</scope>
    <source>
        <strain evidence="1">Hamamatsu line</strain>
    </source>
</reference>
<comment type="caution">
    <text evidence="1">The sequence shown here is derived from an EMBL/GenBank/DDBJ whole genome shotgun (WGS) entry which is preliminary data.</text>
</comment>
<dbReference type="SUPFAM" id="SSF56219">
    <property type="entry name" value="DNase I-like"/>
    <property type="match status" value="1"/>
</dbReference>
<accession>A0A9W7MNC4</accession>
<dbReference type="Gene3D" id="3.60.10.10">
    <property type="entry name" value="Endonuclease/exonuclease/phosphatase"/>
    <property type="match status" value="1"/>
</dbReference>
<proteinExistence type="predicted"/>
<dbReference type="Proteomes" id="UP001165190">
    <property type="component" value="Unassembled WGS sequence"/>
</dbReference>
<gene>
    <name evidence="1" type="ORF">HRI_004526600</name>
</gene>
<dbReference type="AlphaFoldDB" id="A0A9W7MNC4"/>
<name>A0A9W7MNC4_HIBTR</name>
<organism evidence="1 2">
    <name type="scientific">Hibiscus trionum</name>
    <name type="common">Flower of an hour</name>
    <dbReference type="NCBI Taxonomy" id="183268"/>
    <lineage>
        <taxon>Eukaryota</taxon>
        <taxon>Viridiplantae</taxon>
        <taxon>Streptophyta</taxon>
        <taxon>Embryophyta</taxon>
        <taxon>Tracheophyta</taxon>
        <taxon>Spermatophyta</taxon>
        <taxon>Magnoliopsida</taxon>
        <taxon>eudicotyledons</taxon>
        <taxon>Gunneridae</taxon>
        <taxon>Pentapetalae</taxon>
        <taxon>rosids</taxon>
        <taxon>malvids</taxon>
        <taxon>Malvales</taxon>
        <taxon>Malvaceae</taxon>
        <taxon>Malvoideae</taxon>
        <taxon>Hibiscus</taxon>
    </lineage>
</organism>
<dbReference type="EMBL" id="BSYR01000052">
    <property type="protein sequence ID" value="GMJ08574.1"/>
    <property type="molecule type" value="Genomic_DNA"/>
</dbReference>
<protein>
    <recommendedName>
        <fullName evidence="3">Endonuclease/exonuclease/phosphatase domain-containing protein</fullName>
    </recommendedName>
</protein>
<evidence type="ECO:0008006" key="3">
    <source>
        <dbReference type="Google" id="ProtNLM"/>
    </source>
</evidence>
<sequence length="137" mass="15898">MVKAIFWNVQGALGSDFFRYFKLMVQVQKPDIVALVEPRINGRKADNFIRRSGFEFSYRVEANGFSYGIWVLWRPSVRLDVVAVSSQFVYGWCVDVGRRKTFFITFVYASLNRSVRSTLWDQLRALEPVQGTTWVLG</sequence>
<keyword evidence="2" id="KW-1185">Reference proteome</keyword>
<evidence type="ECO:0000313" key="2">
    <source>
        <dbReference type="Proteomes" id="UP001165190"/>
    </source>
</evidence>
<evidence type="ECO:0000313" key="1">
    <source>
        <dbReference type="EMBL" id="GMJ08574.1"/>
    </source>
</evidence>